<protein>
    <submittedName>
        <fullName evidence="9">ABC transporter permease</fullName>
    </submittedName>
</protein>
<feature type="transmembrane region" description="Helical" evidence="8">
    <location>
        <begin position="308"/>
        <end position="325"/>
    </location>
</feature>
<evidence type="ECO:0000256" key="1">
    <source>
        <dbReference type="ARBA" id="ARBA00004651"/>
    </source>
</evidence>
<dbReference type="PANTHER" id="PTHR32196:SF21">
    <property type="entry name" value="ABC TRANSPORTER PERMEASE PROTEIN YPHD-RELATED"/>
    <property type="match status" value="1"/>
</dbReference>
<feature type="transmembrane region" description="Helical" evidence="8">
    <location>
        <begin position="223"/>
        <end position="244"/>
    </location>
</feature>
<evidence type="ECO:0000256" key="3">
    <source>
        <dbReference type="ARBA" id="ARBA00022475"/>
    </source>
</evidence>
<keyword evidence="10" id="KW-1185">Reference proteome</keyword>
<proteinExistence type="predicted"/>
<feature type="transmembrane region" description="Helical" evidence="8">
    <location>
        <begin position="251"/>
        <end position="270"/>
    </location>
</feature>
<feature type="transmembrane region" description="Helical" evidence="8">
    <location>
        <begin position="276"/>
        <end position="296"/>
    </location>
</feature>
<organism evidence="9 10">
    <name type="scientific">Iocasia fonsfrigidae</name>
    <dbReference type="NCBI Taxonomy" id="2682810"/>
    <lineage>
        <taxon>Bacteria</taxon>
        <taxon>Bacillati</taxon>
        <taxon>Bacillota</taxon>
        <taxon>Clostridia</taxon>
        <taxon>Halanaerobiales</taxon>
        <taxon>Halanaerobiaceae</taxon>
        <taxon>Iocasia</taxon>
    </lineage>
</organism>
<keyword evidence="6 8" id="KW-1133">Transmembrane helix</keyword>
<evidence type="ECO:0000313" key="9">
    <source>
        <dbReference type="EMBL" id="QTL97057.1"/>
    </source>
</evidence>
<dbReference type="CDD" id="cd06579">
    <property type="entry name" value="TM_PBP1_transp_AraH_like"/>
    <property type="match status" value="1"/>
</dbReference>
<keyword evidence="3" id="KW-1003">Cell membrane</keyword>
<dbReference type="InterPro" id="IPR001851">
    <property type="entry name" value="ABC_transp_permease"/>
</dbReference>
<dbReference type="Proteomes" id="UP000665020">
    <property type="component" value="Chromosome"/>
</dbReference>
<dbReference type="GO" id="GO:0022857">
    <property type="term" value="F:transmembrane transporter activity"/>
    <property type="evidence" value="ECO:0007669"/>
    <property type="project" value="InterPro"/>
</dbReference>
<dbReference type="AlphaFoldDB" id="A0A8A7KDT3"/>
<dbReference type="RefSeq" id="WP_125988159.1">
    <property type="nucleotide sequence ID" value="NZ_CP046640.1"/>
</dbReference>
<accession>A0A8A7KDT3</accession>
<dbReference type="Pfam" id="PF02653">
    <property type="entry name" value="BPD_transp_2"/>
    <property type="match status" value="1"/>
</dbReference>
<sequence length="332" mass="35808">MQLEKKLLKKIEGNTQRLFVTLIFLLLIASVTKPDNFLKLGNFQSILKQMTEYGLMSLGVGICMISGGIDLSTVYIANLSGITAGLMMQKLIPAATDSGQFEYILLAILVSLLLGAVCGLFNGFLISYLHIPAMLATLGSYLLFMGIGIVVSGGSTVSGVPKIYTKLGNGLVFNLIPIPFAIFLIVVIVLTFIMSKTKFGIRVHLLGTNEKAAKFAGIRNKLIILKTYMISGIISAIAGLISLARLNSAKANFGSSYTMQTILIVVLGGVNPDGGFGNIPGIAVAVIILQMLSSYLNMFPNISNYYRDLIWGIALIAVLIINFTINKQKNKR</sequence>
<evidence type="ECO:0000256" key="6">
    <source>
        <dbReference type="ARBA" id="ARBA00022989"/>
    </source>
</evidence>
<keyword evidence="5 8" id="KW-0812">Transmembrane</keyword>
<dbReference type="PANTHER" id="PTHR32196">
    <property type="entry name" value="ABC TRANSPORTER PERMEASE PROTEIN YPHD-RELATED-RELATED"/>
    <property type="match status" value="1"/>
</dbReference>
<dbReference type="KEGG" id="ifn:GM661_03225"/>
<feature type="transmembrane region" description="Helical" evidence="8">
    <location>
        <begin position="58"/>
        <end position="82"/>
    </location>
</feature>
<dbReference type="GO" id="GO:0005886">
    <property type="term" value="C:plasma membrane"/>
    <property type="evidence" value="ECO:0007669"/>
    <property type="project" value="UniProtKB-SubCell"/>
</dbReference>
<keyword evidence="2" id="KW-0813">Transport</keyword>
<feature type="transmembrane region" description="Helical" evidence="8">
    <location>
        <begin position="172"/>
        <end position="194"/>
    </location>
</feature>
<gene>
    <name evidence="9" type="ORF">GM661_03225</name>
</gene>
<comment type="subcellular location">
    <subcellularLocation>
        <location evidence="1">Cell membrane</location>
        <topology evidence="1">Multi-pass membrane protein</topology>
    </subcellularLocation>
</comment>
<evidence type="ECO:0000256" key="4">
    <source>
        <dbReference type="ARBA" id="ARBA00022519"/>
    </source>
</evidence>
<reference evidence="9" key="1">
    <citation type="submission" date="2019-12" db="EMBL/GenBank/DDBJ databases">
        <authorList>
            <person name="zhang j."/>
            <person name="sun C.M."/>
        </authorList>
    </citation>
    <scope>NUCLEOTIDE SEQUENCE</scope>
    <source>
        <strain evidence="9">NS-1</strain>
    </source>
</reference>
<dbReference type="EMBL" id="CP046640">
    <property type="protein sequence ID" value="QTL97057.1"/>
    <property type="molecule type" value="Genomic_DNA"/>
</dbReference>
<name>A0A8A7KDT3_9FIRM</name>
<evidence type="ECO:0000256" key="8">
    <source>
        <dbReference type="SAM" id="Phobius"/>
    </source>
</evidence>
<keyword evidence="7 8" id="KW-0472">Membrane</keyword>
<evidence type="ECO:0000256" key="5">
    <source>
        <dbReference type="ARBA" id="ARBA00022692"/>
    </source>
</evidence>
<evidence type="ECO:0000313" key="10">
    <source>
        <dbReference type="Proteomes" id="UP000665020"/>
    </source>
</evidence>
<feature type="transmembrane region" description="Helical" evidence="8">
    <location>
        <begin position="141"/>
        <end position="160"/>
    </location>
</feature>
<evidence type="ECO:0000256" key="7">
    <source>
        <dbReference type="ARBA" id="ARBA00023136"/>
    </source>
</evidence>
<feature type="transmembrane region" description="Helical" evidence="8">
    <location>
        <begin position="103"/>
        <end position="129"/>
    </location>
</feature>
<keyword evidence="4" id="KW-0997">Cell inner membrane</keyword>
<evidence type="ECO:0000256" key="2">
    <source>
        <dbReference type="ARBA" id="ARBA00022448"/>
    </source>
</evidence>